<reference evidence="2 3" key="2">
    <citation type="submission" date="2018-11" db="EMBL/GenBank/DDBJ databases">
        <authorList>
            <consortium name="Pathogen Informatics"/>
        </authorList>
    </citation>
    <scope>NUCLEOTIDE SEQUENCE [LARGE SCALE GENOMIC DNA]</scope>
</reference>
<accession>A0A0N4Y734</accession>
<dbReference type="AlphaFoldDB" id="A0A0N4Y734"/>
<protein>
    <submittedName>
        <fullName evidence="4">BPI2 domain-containing protein</fullName>
    </submittedName>
</protein>
<feature type="chain" id="PRO_5043125424" evidence="1">
    <location>
        <begin position="19"/>
        <end position="216"/>
    </location>
</feature>
<dbReference type="STRING" id="27835.A0A0N4Y734"/>
<evidence type="ECO:0000313" key="3">
    <source>
        <dbReference type="Proteomes" id="UP000271162"/>
    </source>
</evidence>
<dbReference type="WBParaSite" id="NBR_0001194201-mRNA-1">
    <property type="protein sequence ID" value="NBR_0001194201-mRNA-1"/>
    <property type="gene ID" value="NBR_0001194201"/>
</dbReference>
<evidence type="ECO:0000313" key="2">
    <source>
        <dbReference type="EMBL" id="VDL75532.1"/>
    </source>
</evidence>
<reference evidence="4" key="1">
    <citation type="submission" date="2017-02" db="UniProtKB">
        <authorList>
            <consortium name="WormBaseParasite"/>
        </authorList>
    </citation>
    <scope>IDENTIFICATION</scope>
</reference>
<evidence type="ECO:0000313" key="4">
    <source>
        <dbReference type="WBParaSite" id="NBR_0001194201-mRNA-1"/>
    </source>
</evidence>
<proteinExistence type="predicted"/>
<feature type="signal peptide" evidence="1">
    <location>
        <begin position="1"/>
        <end position="18"/>
    </location>
</feature>
<keyword evidence="1" id="KW-0732">Signal</keyword>
<evidence type="ECO:0000256" key="1">
    <source>
        <dbReference type="SAM" id="SignalP"/>
    </source>
</evidence>
<sequence>MKSWGVAVLYSILQTIASQCLDGVHNVITVDSYGSEKIPVRVRNVTILVYDIHYRPSCHNGKVNVLLPGYFHIVSGDLVTPKDFDLFKSNLVRATVSLGSMKICDNGESGMIIVPNKLCSFDITTVIPPEMCRIFQKKGTHTLKELQDKLKFNSTLELPPSPSFLGITLLDLLKIHFFQGEYFIKIAVESSGEKIVEFAMPSGYKALKMGLSADDD</sequence>
<gene>
    <name evidence="2" type="ORF">NBR_LOCUS11943</name>
</gene>
<name>A0A0N4Y734_NIPBR</name>
<dbReference type="Proteomes" id="UP000271162">
    <property type="component" value="Unassembled WGS sequence"/>
</dbReference>
<dbReference type="OMA" id="CRDGVHN"/>
<dbReference type="EMBL" id="UYSL01020634">
    <property type="protein sequence ID" value="VDL75532.1"/>
    <property type="molecule type" value="Genomic_DNA"/>
</dbReference>
<organism evidence="4">
    <name type="scientific">Nippostrongylus brasiliensis</name>
    <name type="common">Rat hookworm</name>
    <dbReference type="NCBI Taxonomy" id="27835"/>
    <lineage>
        <taxon>Eukaryota</taxon>
        <taxon>Metazoa</taxon>
        <taxon>Ecdysozoa</taxon>
        <taxon>Nematoda</taxon>
        <taxon>Chromadorea</taxon>
        <taxon>Rhabditida</taxon>
        <taxon>Rhabditina</taxon>
        <taxon>Rhabditomorpha</taxon>
        <taxon>Strongyloidea</taxon>
        <taxon>Heligmosomidae</taxon>
        <taxon>Nippostrongylus</taxon>
    </lineage>
</organism>
<keyword evidence="3" id="KW-1185">Reference proteome</keyword>